<dbReference type="KEGG" id="nsl:BOX37_16315"/>
<dbReference type="AlphaFoldDB" id="A0A1J0VTA2"/>
<feature type="transmembrane region" description="Helical" evidence="1">
    <location>
        <begin position="66"/>
        <end position="88"/>
    </location>
</feature>
<name>A0A1J0VTA2_9NOCA</name>
<proteinExistence type="predicted"/>
<evidence type="ECO:0000313" key="3">
    <source>
        <dbReference type="Proteomes" id="UP000183810"/>
    </source>
</evidence>
<feature type="transmembrane region" description="Helical" evidence="1">
    <location>
        <begin position="12"/>
        <end position="33"/>
    </location>
</feature>
<reference evidence="2" key="1">
    <citation type="submission" date="2016-11" db="EMBL/GenBank/DDBJ databases">
        <authorList>
            <person name="Jaros S."/>
            <person name="Januszkiewicz K."/>
            <person name="Wedrychowicz H."/>
        </authorList>
    </citation>
    <scope>NUCLEOTIDE SEQUENCE [LARGE SCALE GENOMIC DNA]</scope>
    <source>
        <strain evidence="2">Y48</strain>
    </source>
</reference>
<accession>A0A1J0VTA2</accession>
<evidence type="ECO:0008006" key="4">
    <source>
        <dbReference type="Google" id="ProtNLM"/>
    </source>
</evidence>
<feature type="transmembrane region" description="Helical" evidence="1">
    <location>
        <begin position="150"/>
        <end position="172"/>
    </location>
</feature>
<gene>
    <name evidence="2" type="ORF">BOX37_16315</name>
</gene>
<evidence type="ECO:0000256" key="1">
    <source>
        <dbReference type="SAM" id="Phobius"/>
    </source>
</evidence>
<feature type="transmembrane region" description="Helical" evidence="1">
    <location>
        <begin position="39"/>
        <end position="59"/>
    </location>
</feature>
<dbReference type="OrthoDB" id="4541701at2"/>
<keyword evidence="1" id="KW-0472">Membrane</keyword>
<keyword evidence="3" id="KW-1185">Reference proteome</keyword>
<dbReference type="RefSeq" id="WP_071928438.1">
    <property type="nucleotide sequence ID" value="NZ_CP018082.1"/>
</dbReference>
<organism evidence="2 3">
    <name type="scientific">Nocardia mangyaensis</name>
    <dbReference type="NCBI Taxonomy" id="2213200"/>
    <lineage>
        <taxon>Bacteria</taxon>
        <taxon>Bacillati</taxon>
        <taxon>Actinomycetota</taxon>
        <taxon>Actinomycetes</taxon>
        <taxon>Mycobacteriales</taxon>
        <taxon>Nocardiaceae</taxon>
        <taxon>Nocardia</taxon>
    </lineage>
</organism>
<feature type="transmembrane region" description="Helical" evidence="1">
    <location>
        <begin position="127"/>
        <end position="144"/>
    </location>
</feature>
<sequence length="188" mass="19052">MNESAAGQRTRQALLIAGGASFVLGVATLLWPGRAESTLASLFGISLLVSAGVQSYLGFRARIAVVVRLLVLVSAALTAVLAVLSFGGGSIELLAWWIGLGWAVRGVVQALVGVWDEQISDGWLHEISGLVTLGIGIAIIAITFKTVTGLATVAGGALVVIGVLDLLAGGLLRAGAPTEGDAAVVAER</sequence>
<keyword evidence="1" id="KW-0812">Transmembrane</keyword>
<dbReference type="EMBL" id="CP018082">
    <property type="protein sequence ID" value="APE35249.1"/>
    <property type="molecule type" value="Genomic_DNA"/>
</dbReference>
<dbReference type="InterPro" id="IPR005325">
    <property type="entry name" value="DUF308_memb"/>
</dbReference>
<keyword evidence="1" id="KW-1133">Transmembrane helix</keyword>
<protein>
    <recommendedName>
        <fullName evidence="4">DUF308 domain-containing protein</fullName>
    </recommendedName>
</protein>
<evidence type="ECO:0000313" key="2">
    <source>
        <dbReference type="EMBL" id="APE35249.1"/>
    </source>
</evidence>
<dbReference type="Proteomes" id="UP000183810">
    <property type="component" value="Chromosome"/>
</dbReference>
<dbReference type="Pfam" id="PF03729">
    <property type="entry name" value="DUF308"/>
    <property type="match status" value="1"/>
</dbReference>
<feature type="transmembrane region" description="Helical" evidence="1">
    <location>
        <begin position="94"/>
        <end position="115"/>
    </location>
</feature>